<gene>
    <name evidence="6" type="ORF">SAMN02982996_02769</name>
</gene>
<proteinExistence type="inferred from homology"/>
<dbReference type="InterPro" id="IPR052211">
    <property type="entry name" value="Cpx_auxiliary_protein"/>
</dbReference>
<dbReference type="GO" id="GO:0051082">
    <property type="term" value="F:unfolded protein binding"/>
    <property type="evidence" value="ECO:0007669"/>
    <property type="project" value="TreeGrafter"/>
</dbReference>
<organism evidence="6 7">
    <name type="scientific">Lonsdalea quercina</name>
    <dbReference type="NCBI Taxonomy" id="71657"/>
    <lineage>
        <taxon>Bacteria</taxon>
        <taxon>Pseudomonadati</taxon>
        <taxon>Pseudomonadota</taxon>
        <taxon>Gammaproteobacteria</taxon>
        <taxon>Enterobacterales</taxon>
        <taxon>Pectobacteriaceae</taxon>
        <taxon>Lonsdalea</taxon>
    </lineage>
</organism>
<comment type="subcellular location">
    <subcellularLocation>
        <location evidence="1">Periplasm</location>
    </subcellularLocation>
</comment>
<sequence length="165" mass="19211">MRRTTLLSLASLLLLGFSIVKAADAEGLGMEELTQNDSATKRFPSQQRMFDGVKLTEQQRQQMRDLMQEVRHDMPPYSAQDVETMYQLVIAEKFDEAAVRAQINKMTQAQIARQVEMARVRNQMYSLLTPEQKEVLRHKHEQHMEVIREQISVANQQEKYFSVPK</sequence>
<dbReference type="NCBIfam" id="NF007687">
    <property type="entry name" value="PRK10363.1"/>
    <property type="match status" value="1"/>
</dbReference>
<protein>
    <submittedName>
        <fullName evidence="6">Protein CpxP</fullName>
    </submittedName>
</protein>
<name>A0A1H4ER94_9GAMM</name>
<dbReference type="Gene3D" id="1.20.120.1490">
    <property type="match status" value="1"/>
</dbReference>
<evidence type="ECO:0000256" key="3">
    <source>
        <dbReference type="ARBA" id="ARBA00022729"/>
    </source>
</evidence>
<evidence type="ECO:0000256" key="4">
    <source>
        <dbReference type="ARBA" id="ARBA00022764"/>
    </source>
</evidence>
<dbReference type="GO" id="GO:0030288">
    <property type="term" value="C:outer membrane-bounded periplasmic space"/>
    <property type="evidence" value="ECO:0007669"/>
    <property type="project" value="TreeGrafter"/>
</dbReference>
<dbReference type="Pfam" id="PF07813">
    <property type="entry name" value="LTXXQ"/>
    <property type="match status" value="1"/>
</dbReference>
<feature type="signal peptide" evidence="5">
    <location>
        <begin position="1"/>
        <end position="22"/>
    </location>
</feature>
<dbReference type="GeneID" id="97765612"/>
<evidence type="ECO:0000256" key="5">
    <source>
        <dbReference type="SAM" id="SignalP"/>
    </source>
</evidence>
<evidence type="ECO:0000256" key="1">
    <source>
        <dbReference type="ARBA" id="ARBA00004418"/>
    </source>
</evidence>
<reference evidence="6 7" key="1">
    <citation type="submission" date="2016-10" db="EMBL/GenBank/DDBJ databases">
        <authorList>
            <person name="de Groot N.N."/>
        </authorList>
    </citation>
    <scope>NUCLEOTIDE SEQUENCE [LARGE SCALE GENOMIC DNA]</scope>
    <source>
        <strain evidence="6 7">ATCC 29281</strain>
    </source>
</reference>
<keyword evidence="7" id="KW-1185">Reference proteome</keyword>
<dbReference type="RefSeq" id="WP_074729070.1">
    <property type="nucleotide sequence ID" value="NZ_FNQS01000010.1"/>
</dbReference>
<keyword evidence="3 5" id="KW-0732">Signal</keyword>
<feature type="chain" id="PRO_5010589270" evidence="5">
    <location>
        <begin position="23"/>
        <end position="165"/>
    </location>
</feature>
<dbReference type="InterPro" id="IPR012899">
    <property type="entry name" value="LTXXQ"/>
</dbReference>
<evidence type="ECO:0000313" key="7">
    <source>
        <dbReference type="Proteomes" id="UP000187280"/>
    </source>
</evidence>
<accession>A0A1H4ER94</accession>
<dbReference type="Proteomes" id="UP000187280">
    <property type="component" value="Unassembled WGS sequence"/>
</dbReference>
<dbReference type="STRING" id="71657.SAMN02982996_02769"/>
<comment type="similarity">
    <text evidence="2">Belongs to the CpxP/Spy family.</text>
</comment>
<dbReference type="PANTHER" id="PTHR38102:SF2">
    <property type="entry name" value="PERIPLASMIC PROTEIN CPXP"/>
    <property type="match status" value="1"/>
</dbReference>
<evidence type="ECO:0000313" key="6">
    <source>
        <dbReference type="EMBL" id="SEA87531.1"/>
    </source>
</evidence>
<dbReference type="eggNOG" id="COG3678">
    <property type="taxonomic scope" value="Bacteria"/>
</dbReference>
<dbReference type="AlphaFoldDB" id="A0A1H4ER94"/>
<evidence type="ECO:0000256" key="2">
    <source>
        <dbReference type="ARBA" id="ARBA00008441"/>
    </source>
</evidence>
<dbReference type="PANTHER" id="PTHR38102">
    <property type="entry name" value="PERIPLASMIC CHAPERONE SPY"/>
    <property type="match status" value="1"/>
</dbReference>
<dbReference type="CDD" id="cd09916">
    <property type="entry name" value="CpxP_like"/>
    <property type="match status" value="1"/>
</dbReference>
<keyword evidence="4" id="KW-0574">Periplasm</keyword>
<dbReference type="EMBL" id="FNQS01000010">
    <property type="protein sequence ID" value="SEA87531.1"/>
    <property type="molecule type" value="Genomic_DNA"/>
</dbReference>